<evidence type="ECO:0000256" key="1">
    <source>
        <dbReference type="ARBA" id="ARBA00004479"/>
    </source>
</evidence>
<dbReference type="Pfam" id="PF13927">
    <property type="entry name" value="Ig_3"/>
    <property type="match status" value="1"/>
</dbReference>
<feature type="domain" description="Ig-like" evidence="10">
    <location>
        <begin position="142"/>
        <end position="185"/>
    </location>
</feature>
<protein>
    <recommendedName>
        <fullName evidence="10">Ig-like domain-containing protein</fullName>
    </recommendedName>
</protein>
<keyword evidence="9" id="KW-0732">Signal</keyword>
<dbReference type="SMART" id="SM00409">
    <property type="entry name" value="IG"/>
    <property type="match status" value="3"/>
</dbReference>
<dbReference type="SUPFAM" id="SSF48726">
    <property type="entry name" value="Immunoglobulin"/>
    <property type="match status" value="3"/>
</dbReference>
<evidence type="ECO:0000313" key="11">
    <source>
        <dbReference type="EMBL" id="KAG8570121.1"/>
    </source>
</evidence>
<comment type="caution">
    <text evidence="11">The sequence shown here is derived from an EMBL/GenBank/DDBJ whole genome shotgun (WGS) entry which is preliminary data.</text>
</comment>
<keyword evidence="5 8" id="KW-1133">Transmembrane helix</keyword>
<dbReference type="GO" id="GO:0033691">
    <property type="term" value="F:sialic acid binding"/>
    <property type="evidence" value="ECO:0007669"/>
    <property type="project" value="TreeGrafter"/>
</dbReference>
<evidence type="ECO:0000256" key="4">
    <source>
        <dbReference type="ARBA" id="ARBA00022889"/>
    </source>
</evidence>
<comment type="subcellular location">
    <subcellularLocation>
        <location evidence="1">Membrane</location>
        <topology evidence="1">Single-pass type I membrane protein</topology>
    </subcellularLocation>
</comment>
<dbReference type="GO" id="GO:0007155">
    <property type="term" value="P:cell adhesion"/>
    <property type="evidence" value="ECO:0007669"/>
    <property type="project" value="UniProtKB-KW"/>
</dbReference>
<keyword evidence="2 8" id="KW-0812">Transmembrane</keyword>
<dbReference type="AlphaFoldDB" id="A0AAV7BC77"/>
<feature type="domain" description="Ig-like" evidence="10">
    <location>
        <begin position="224"/>
        <end position="329"/>
    </location>
</feature>
<sequence>MWYKNFPVLVDSFLFLFLIGSQLWSGNVCERYPGYKITTSRSVVVQRGLCAHVPCSFTIPSDKKLFKNVTGIWYRFSNDTGYTIASKNNPKLQTNGRFFLTGNVASGNCSYYIENPIPADMATYMFRFESGPLLFSYRDIEPYVNVTELTDRPTISTERLVDGKEVTLTCTSPGRCRNIKPQFLWTGKITITKQKNYNKTYQDGSRTFYSSITFTPTQLYHKSPLYCKVTFKQDLITLVRKSLNIECVDTNDTNSVIVMEGDTITLRCIVNSNPKASIYWYKDDFVVNQTRSYQTASVLLANVTPSDAGRFQCFAGNEHGVINATVHIIYYGIPLDGFPGEASEDSFLYKYRNIILPATIVPVGLLLLLALLVFACWRKRQNKLKSAETEDTYTSLRKLDITSIYDQLKPVSPVHTTTIASDEGASNDYENIESIQKFQKQTH</sequence>
<gene>
    <name evidence="11" type="ORF">GDO81_014719</name>
</gene>
<dbReference type="Gene3D" id="2.60.40.10">
    <property type="entry name" value="Immunoglobulins"/>
    <property type="match status" value="3"/>
</dbReference>
<dbReference type="InterPro" id="IPR013783">
    <property type="entry name" value="Ig-like_fold"/>
</dbReference>
<comment type="similarity">
    <text evidence="7">Belongs to the immunoglobulin superfamily. SIGLEC (sialic acid binding Ig-like lectin) family.</text>
</comment>
<evidence type="ECO:0000256" key="8">
    <source>
        <dbReference type="SAM" id="Phobius"/>
    </source>
</evidence>
<dbReference type="GO" id="GO:0005886">
    <property type="term" value="C:plasma membrane"/>
    <property type="evidence" value="ECO:0007669"/>
    <property type="project" value="TreeGrafter"/>
</dbReference>
<dbReference type="SMART" id="SM00408">
    <property type="entry name" value="IGc2"/>
    <property type="match status" value="1"/>
</dbReference>
<dbReference type="InterPro" id="IPR051036">
    <property type="entry name" value="SIGLEC"/>
</dbReference>
<dbReference type="EMBL" id="WNYA01000006">
    <property type="protein sequence ID" value="KAG8570121.1"/>
    <property type="molecule type" value="Genomic_DNA"/>
</dbReference>
<dbReference type="InterPro" id="IPR003599">
    <property type="entry name" value="Ig_sub"/>
</dbReference>
<feature type="signal peptide" evidence="9">
    <location>
        <begin position="1"/>
        <end position="29"/>
    </location>
</feature>
<keyword evidence="6 8" id="KW-0472">Membrane</keyword>
<feature type="chain" id="PRO_5043406378" description="Ig-like domain-containing protein" evidence="9">
    <location>
        <begin position="30"/>
        <end position="443"/>
    </location>
</feature>
<evidence type="ECO:0000313" key="12">
    <source>
        <dbReference type="Proteomes" id="UP000824782"/>
    </source>
</evidence>
<keyword evidence="3" id="KW-0430">Lectin</keyword>
<evidence type="ECO:0000256" key="6">
    <source>
        <dbReference type="ARBA" id="ARBA00023136"/>
    </source>
</evidence>
<evidence type="ECO:0000256" key="3">
    <source>
        <dbReference type="ARBA" id="ARBA00022734"/>
    </source>
</evidence>
<proteinExistence type="inferred from homology"/>
<dbReference type="PANTHER" id="PTHR12035">
    <property type="entry name" value="SIALIC ACID BINDING IMMUNOGLOBULIN-LIKE LECTIN"/>
    <property type="match status" value="1"/>
</dbReference>
<evidence type="ECO:0000256" key="7">
    <source>
        <dbReference type="ARBA" id="ARBA00038361"/>
    </source>
</evidence>
<dbReference type="Proteomes" id="UP000824782">
    <property type="component" value="Unassembled WGS sequence"/>
</dbReference>
<feature type="transmembrane region" description="Helical" evidence="8">
    <location>
        <begin position="354"/>
        <end position="377"/>
    </location>
</feature>
<evidence type="ECO:0000256" key="5">
    <source>
        <dbReference type="ARBA" id="ARBA00022989"/>
    </source>
</evidence>
<accession>A0AAV7BC77</accession>
<keyword evidence="4" id="KW-0130">Cell adhesion</keyword>
<dbReference type="GO" id="GO:0030246">
    <property type="term" value="F:carbohydrate binding"/>
    <property type="evidence" value="ECO:0007669"/>
    <property type="project" value="UniProtKB-KW"/>
</dbReference>
<dbReference type="PANTHER" id="PTHR12035:SF140">
    <property type="entry name" value="SIALIC ACID-BINDING IG-LIKE LECTIN 16"/>
    <property type="match status" value="1"/>
</dbReference>
<dbReference type="InterPro" id="IPR007110">
    <property type="entry name" value="Ig-like_dom"/>
</dbReference>
<evidence type="ECO:0000256" key="9">
    <source>
        <dbReference type="SAM" id="SignalP"/>
    </source>
</evidence>
<name>A0AAV7BC77_ENGPU</name>
<dbReference type="InterPro" id="IPR036179">
    <property type="entry name" value="Ig-like_dom_sf"/>
</dbReference>
<dbReference type="InterPro" id="IPR003598">
    <property type="entry name" value="Ig_sub2"/>
</dbReference>
<reference evidence="11" key="1">
    <citation type="thesis" date="2020" institute="ProQuest LLC" country="789 East Eisenhower Parkway, Ann Arbor, MI, USA">
        <title>Comparative Genomics and Chromosome Evolution.</title>
        <authorList>
            <person name="Mudd A.B."/>
        </authorList>
    </citation>
    <scope>NUCLEOTIDE SEQUENCE</scope>
    <source>
        <strain evidence="11">237g6f4</strain>
        <tissue evidence="11">Blood</tissue>
    </source>
</reference>
<evidence type="ECO:0000259" key="10">
    <source>
        <dbReference type="PROSITE" id="PS50835"/>
    </source>
</evidence>
<dbReference type="PROSITE" id="PS50835">
    <property type="entry name" value="IG_LIKE"/>
    <property type="match status" value="2"/>
</dbReference>
<keyword evidence="12" id="KW-1185">Reference proteome</keyword>
<evidence type="ECO:0000256" key="2">
    <source>
        <dbReference type="ARBA" id="ARBA00022692"/>
    </source>
</evidence>
<organism evidence="11 12">
    <name type="scientific">Engystomops pustulosus</name>
    <name type="common">Tungara frog</name>
    <name type="synonym">Physalaemus pustulosus</name>
    <dbReference type="NCBI Taxonomy" id="76066"/>
    <lineage>
        <taxon>Eukaryota</taxon>
        <taxon>Metazoa</taxon>
        <taxon>Chordata</taxon>
        <taxon>Craniata</taxon>
        <taxon>Vertebrata</taxon>
        <taxon>Euteleostomi</taxon>
        <taxon>Amphibia</taxon>
        <taxon>Batrachia</taxon>
        <taxon>Anura</taxon>
        <taxon>Neobatrachia</taxon>
        <taxon>Hyloidea</taxon>
        <taxon>Leptodactylidae</taxon>
        <taxon>Leiuperinae</taxon>
        <taxon>Engystomops</taxon>
    </lineage>
</organism>